<proteinExistence type="predicted"/>
<dbReference type="Pfam" id="PF01740">
    <property type="entry name" value="STAS"/>
    <property type="match status" value="1"/>
</dbReference>
<dbReference type="EMBL" id="CP053564">
    <property type="protein sequence ID" value="QJY47529.1"/>
    <property type="molecule type" value="Genomic_DNA"/>
</dbReference>
<dbReference type="Gene3D" id="3.30.750.24">
    <property type="entry name" value="STAS domain"/>
    <property type="match status" value="1"/>
</dbReference>
<protein>
    <submittedName>
        <fullName evidence="2">STAS domain-containing protein</fullName>
    </submittedName>
</protein>
<name>A0A6M6JM86_9PSEU</name>
<sequence length="132" mass="13690">MHHHDGTAAGLAVTATRPASGLAVVRVRGEIDRDTEPQFTHCLQTLLDAATEVVVVDLAEVTFPAARGVDAVVEGVTRAGSRDVALRLVGRRSDAVVRAFSAAGALDLLDPASDADDVLRTLLPPRGEDGGS</sequence>
<dbReference type="AlphaFoldDB" id="A0A6M6JM86"/>
<dbReference type="InterPro" id="IPR036513">
    <property type="entry name" value="STAS_dom_sf"/>
</dbReference>
<dbReference type="KEGG" id="pbro:HOP40_18335"/>
<organism evidence="2 3">
    <name type="scientific">Pseudonocardia broussonetiae</name>
    <dbReference type="NCBI Taxonomy" id="2736640"/>
    <lineage>
        <taxon>Bacteria</taxon>
        <taxon>Bacillati</taxon>
        <taxon>Actinomycetota</taxon>
        <taxon>Actinomycetes</taxon>
        <taxon>Pseudonocardiales</taxon>
        <taxon>Pseudonocardiaceae</taxon>
        <taxon>Pseudonocardia</taxon>
    </lineage>
</organism>
<dbReference type="SUPFAM" id="SSF52091">
    <property type="entry name" value="SpoIIaa-like"/>
    <property type="match status" value="1"/>
</dbReference>
<evidence type="ECO:0000259" key="1">
    <source>
        <dbReference type="PROSITE" id="PS50801"/>
    </source>
</evidence>
<evidence type="ECO:0000313" key="3">
    <source>
        <dbReference type="Proteomes" id="UP000505377"/>
    </source>
</evidence>
<gene>
    <name evidence="2" type="ORF">HOP40_18335</name>
</gene>
<reference evidence="2 3" key="1">
    <citation type="submission" date="2020-05" db="EMBL/GenBank/DDBJ databases">
        <authorList>
            <person name="Mo P."/>
        </authorList>
    </citation>
    <scope>NUCLEOTIDE SEQUENCE [LARGE SCALE GENOMIC DNA]</scope>
    <source>
        <strain evidence="2 3">Gen01</strain>
    </source>
</reference>
<feature type="domain" description="STAS" evidence="1">
    <location>
        <begin position="12"/>
        <end position="122"/>
    </location>
</feature>
<dbReference type="PROSITE" id="PS50801">
    <property type="entry name" value="STAS"/>
    <property type="match status" value="1"/>
</dbReference>
<accession>A0A6M6JM86</accession>
<dbReference type="CDD" id="cd07043">
    <property type="entry name" value="STAS_anti-anti-sigma_factors"/>
    <property type="match status" value="1"/>
</dbReference>
<dbReference type="Proteomes" id="UP000505377">
    <property type="component" value="Chromosome"/>
</dbReference>
<keyword evidence="3" id="KW-1185">Reference proteome</keyword>
<dbReference type="InterPro" id="IPR002645">
    <property type="entry name" value="STAS_dom"/>
</dbReference>
<dbReference type="RefSeq" id="WP_172160221.1">
    <property type="nucleotide sequence ID" value="NZ_CP053564.1"/>
</dbReference>
<evidence type="ECO:0000313" key="2">
    <source>
        <dbReference type="EMBL" id="QJY47529.1"/>
    </source>
</evidence>